<evidence type="ECO:0000313" key="4">
    <source>
        <dbReference type="EMBL" id="MEX6429582.1"/>
    </source>
</evidence>
<dbReference type="InterPro" id="IPR023214">
    <property type="entry name" value="HAD_sf"/>
</dbReference>
<dbReference type="NCBIfam" id="TIGR00685">
    <property type="entry name" value="T6PP"/>
    <property type="match status" value="1"/>
</dbReference>
<dbReference type="Pfam" id="PF02358">
    <property type="entry name" value="Trehalose_PPase"/>
    <property type="match status" value="2"/>
</dbReference>
<accession>A0ABV3Y1Z7</accession>
<dbReference type="SUPFAM" id="SSF56784">
    <property type="entry name" value="HAD-like"/>
    <property type="match status" value="1"/>
</dbReference>
<protein>
    <recommendedName>
        <fullName evidence="3">Trehalose 6-phosphate phosphatase</fullName>
        <ecNumber evidence="3">3.1.3.12</ecNumber>
    </recommendedName>
</protein>
<evidence type="ECO:0000256" key="2">
    <source>
        <dbReference type="ARBA" id="ARBA00024179"/>
    </source>
</evidence>
<dbReference type="Proteomes" id="UP001560267">
    <property type="component" value="Unassembled WGS sequence"/>
</dbReference>
<reference evidence="4 5" key="1">
    <citation type="submission" date="2024-07" db="EMBL/GenBank/DDBJ databases">
        <title>Draft Genome Sequence of Ferrimicrobium acidiphilum Strain YE2023, Isolated from a Pulp of Bioleach Reactor.</title>
        <authorList>
            <person name="Elkina Y.A."/>
            <person name="Bulaeva A.G."/>
            <person name="Beletsky A.V."/>
            <person name="Mardanov A.V."/>
        </authorList>
    </citation>
    <scope>NUCLEOTIDE SEQUENCE [LARGE SCALE GENOMIC DNA]</scope>
    <source>
        <strain evidence="4 5">YE2023</strain>
    </source>
</reference>
<name>A0ABV3Y1Z7_9ACTN</name>
<keyword evidence="3" id="KW-0479">Metal-binding</keyword>
<comment type="function">
    <text evidence="2 3">Removes the phosphate from trehalose 6-phosphate to produce free trehalose.</text>
</comment>
<keyword evidence="5" id="KW-1185">Reference proteome</keyword>
<proteinExistence type="inferred from homology"/>
<sequence>MPQFAEFLKSYRAHAKASLLAFDFDGTLSPIVATPDQAQLDPDLTPALQILGEQSNVAIISGRPSDFLKAQFAGIKATLIGNYGRPETLDGRALALHKTLASRARAELPDAILVEVKPSSIALHYRRAPEFASAVTEWAKNIQSDPDISVEDGKSVVEIVVGINSTKDAVLSRLARSHPAVLYAGDDNGDLAALNLLRTLPAVTCGLVVVSHQTPPALIEAADEPVTREQFRSYLHALAGVV</sequence>
<comment type="cofactor">
    <cofactor evidence="3">
        <name>Mg(2+)</name>
        <dbReference type="ChEBI" id="CHEBI:18420"/>
    </cofactor>
</comment>
<dbReference type="PANTHER" id="PTHR43768">
    <property type="entry name" value="TREHALOSE 6-PHOSPHATE PHOSPHATASE"/>
    <property type="match status" value="1"/>
</dbReference>
<dbReference type="Gene3D" id="3.30.70.1020">
    <property type="entry name" value="Trehalose-6-phosphate phosphatase related protein, domain 2"/>
    <property type="match status" value="1"/>
</dbReference>
<comment type="catalytic activity">
    <reaction evidence="3">
        <text>alpha,alpha-trehalose 6-phosphate + H2O = alpha,alpha-trehalose + phosphate</text>
        <dbReference type="Rhea" id="RHEA:23420"/>
        <dbReference type="ChEBI" id="CHEBI:15377"/>
        <dbReference type="ChEBI" id="CHEBI:16551"/>
        <dbReference type="ChEBI" id="CHEBI:43474"/>
        <dbReference type="ChEBI" id="CHEBI:58429"/>
        <dbReference type="EC" id="3.1.3.12"/>
    </reaction>
</comment>
<comment type="caution">
    <text evidence="4">The sequence shown here is derived from an EMBL/GenBank/DDBJ whole genome shotgun (WGS) entry which is preliminary data.</text>
</comment>
<evidence type="ECO:0000313" key="5">
    <source>
        <dbReference type="Proteomes" id="UP001560267"/>
    </source>
</evidence>
<keyword evidence="1 3" id="KW-0378">Hydrolase</keyword>
<dbReference type="PANTHER" id="PTHR43768:SF3">
    <property type="entry name" value="TREHALOSE 6-PHOSPHATE PHOSPHATASE"/>
    <property type="match status" value="1"/>
</dbReference>
<comment type="similarity">
    <text evidence="3">Belongs to the trehalose phosphatase family.</text>
</comment>
<dbReference type="InterPro" id="IPR044651">
    <property type="entry name" value="OTSB-like"/>
</dbReference>
<dbReference type="Gene3D" id="3.40.50.1000">
    <property type="entry name" value="HAD superfamily/HAD-like"/>
    <property type="match status" value="1"/>
</dbReference>
<comment type="pathway">
    <text evidence="3">Glycan biosynthesis; trehalose biosynthesis.</text>
</comment>
<dbReference type="RefSeq" id="WP_298405310.1">
    <property type="nucleotide sequence ID" value="NZ_JBFSHR010000020.1"/>
</dbReference>
<organism evidence="4 5">
    <name type="scientific">Ferrimicrobium acidiphilum</name>
    <dbReference type="NCBI Taxonomy" id="121039"/>
    <lineage>
        <taxon>Bacteria</taxon>
        <taxon>Bacillati</taxon>
        <taxon>Actinomycetota</taxon>
        <taxon>Acidimicrobiia</taxon>
        <taxon>Acidimicrobiales</taxon>
        <taxon>Acidimicrobiaceae</taxon>
        <taxon>Ferrimicrobium</taxon>
    </lineage>
</organism>
<dbReference type="GO" id="GO:0004805">
    <property type="term" value="F:trehalose-phosphatase activity"/>
    <property type="evidence" value="ECO:0007669"/>
    <property type="project" value="UniProtKB-EC"/>
</dbReference>
<evidence type="ECO:0000256" key="1">
    <source>
        <dbReference type="ARBA" id="ARBA00022801"/>
    </source>
</evidence>
<dbReference type="EMBL" id="JBFSHR010000020">
    <property type="protein sequence ID" value="MEX6429582.1"/>
    <property type="molecule type" value="Genomic_DNA"/>
</dbReference>
<dbReference type="InterPro" id="IPR003337">
    <property type="entry name" value="Trehalose_PPase"/>
</dbReference>
<dbReference type="InterPro" id="IPR036412">
    <property type="entry name" value="HAD-like_sf"/>
</dbReference>
<keyword evidence="3" id="KW-0460">Magnesium</keyword>
<dbReference type="EC" id="3.1.3.12" evidence="3"/>
<evidence type="ECO:0000256" key="3">
    <source>
        <dbReference type="RuleBase" id="RU361117"/>
    </source>
</evidence>
<gene>
    <name evidence="4" type="primary">otsB</name>
    <name evidence="4" type="ORF">AB6A68_06980</name>
</gene>